<evidence type="ECO:0000313" key="2">
    <source>
        <dbReference type="Proteomes" id="UP000094526"/>
    </source>
</evidence>
<keyword evidence="2" id="KW-1185">Reference proteome</keyword>
<dbReference type="Proteomes" id="UP000094526">
    <property type="component" value="Unassembled WGS sequence"/>
</dbReference>
<gene>
    <name evidence="1" type="ORF">CLCR_10873</name>
</gene>
<proteinExistence type="predicted"/>
<organism evidence="1 2">
    <name type="scientific">Cladophialophora carrionii</name>
    <dbReference type="NCBI Taxonomy" id="86049"/>
    <lineage>
        <taxon>Eukaryota</taxon>
        <taxon>Fungi</taxon>
        <taxon>Dikarya</taxon>
        <taxon>Ascomycota</taxon>
        <taxon>Pezizomycotina</taxon>
        <taxon>Eurotiomycetes</taxon>
        <taxon>Chaetothyriomycetidae</taxon>
        <taxon>Chaetothyriales</taxon>
        <taxon>Herpotrichiellaceae</taxon>
        <taxon>Cladophialophora</taxon>
    </lineage>
</organism>
<sequence length="188" mass="20941">MVYQSLKLQQERGYWLMGRIGKGDLGDKVEGEWSSPWETGPGESGSPAGIELKRVAVRTLSRRTANDLAWWAVSVFDASRVSWSNSSAVGSHRGRLGERVGIAEGRDLFLKGDRGPSSPALPWWFPMSLEHSVRTCPYVMSPVGVGTLYPPARTTITSGRRLNEQLLDVVAICQRRRMAIVIKRETER</sequence>
<accession>A0A1C1CYJ3</accession>
<evidence type="ECO:0000313" key="1">
    <source>
        <dbReference type="EMBL" id="OCT53575.1"/>
    </source>
</evidence>
<dbReference type="AlphaFoldDB" id="A0A1C1CYJ3"/>
<dbReference type="EMBL" id="LGRB01000008">
    <property type="protein sequence ID" value="OCT53575.1"/>
    <property type="molecule type" value="Genomic_DNA"/>
</dbReference>
<comment type="caution">
    <text evidence="1">The sequence shown here is derived from an EMBL/GenBank/DDBJ whole genome shotgun (WGS) entry which is preliminary data.</text>
</comment>
<name>A0A1C1CYJ3_9EURO</name>
<protein>
    <submittedName>
        <fullName evidence="1">Uncharacterized protein</fullName>
    </submittedName>
</protein>
<dbReference type="VEuPathDB" id="FungiDB:CLCR_10873"/>
<reference evidence="2" key="1">
    <citation type="submission" date="2015-07" db="EMBL/GenBank/DDBJ databases">
        <authorList>
            <person name="Teixeira M.M."/>
            <person name="Souza R.C."/>
            <person name="Almeida L.G."/>
            <person name="Vicente V.A."/>
            <person name="de Hoog S."/>
            <person name="Bocca A.L."/>
            <person name="de Almeida S.R."/>
            <person name="Vasconcelos A.T."/>
            <person name="Felipe M.S."/>
        </authorList>
    </citation>
    <scope>NUCLEOTIDE SEQUENCE [LARGE SCALE GENOMIC DNA]</scope>
    <source>
        <strain evidence="2">KSF</strain>
    </source>
</reference>